<keyword evidence="3" id="KW-1185">Reference proteome</keyword>
<sequence>MAAHSLDEEPTLGLLASVTEEVSHEDWRWRPLSRLTGSVEFKVARAIEATSFAEELDLRPSMLEVREGKGERDVVAPEPRLSQSYGSS</sequence>
<gene>
    <name evidence="2" type="ORF">Nepgr_032684</name>
</gene>
<comment type="caution">
    <text evidence="2">The sequence shown here is derived from an EMBL/GenBank/DDBJ whole genome shotgun (WGS) entry which is preliminary data.</text>
</comment>
<accession>A0AAD3Y8H4</accession>
<dbReference type="Proteomes" id="UP001279734">
    <property type="component" value="Unassembled WGS sequence"/>
</dbReference>
<evidence type="ECO:0000256" key="1">
    <source>
        <dbReference type="SAM" id="MobiDB-lite"/>
    </source>
</evidence>
<reference evidence="2" key="1">
    <citation type="submission" date="2023-05" db="EMBL/GenBank/DDBJ databases">
        <title>Nepenthes gracilis genome sequencing.</title>
        <authorList>
            <person name="Fukushima K."/>
        </authorList>
    </citation>
    <scope>NUCLEOTIDE SEQUENCE</scope>
    <source>
        <strain evidence="2">SING2019-196</strain>
    </source>
</reference>
<dbReference type="AlphaFoldDB" id="A0AAD3Y8H4"/>
<dbReference type="EMBL" id="BSYO01000039">
    <property type="protein sequence ID" value="GMH30841.1"/>
    <property type="molecule type" value="Genomic_DNA"/>
</dbReference>
<protein>
    <submittedName>
        <fullName evidence="2">Uncharacterized protein</fullName>
    </submittedName>
</protein>
<evidence type="ECO:0000313" key="3">
    <source>
        <dbReference type="Proteomes" id="UP001279734"/>
    </source>
</evidence>
<feature type="region of interest" description="Disordered" evidence="1">
    <location>
        <begin position="67"/>
        <end position="88"/>
    </location>
</feature>
<proteinExistence type="predicted"/>
<evidence type="ECO:0000313" key="2">
    <source>
        <dbReference type="EMBL" id="GMH30841.1"/>
    </source>
</evidence>
<organism evidence="2 3">
    <name type="scientific">Nepenthes gracilis</name>
    <name type="common">Slender pitcher plant</name>
    <dbReference type="NCBI Taxonomy" id="150966"/>
    <lineage>
        <taxon>Eukaryota</taxon>
        <taxon>Viridiplantae</taxon>
        <taxon>Streptophyta</taxon>
        <taxon>Embryophyta</taxon>
        <taxon>Tracheophyta</taxon>
        <taxon>Spermatophyta</taxon>
        <taxon>Magnoliopsida</taxon>
        <taxon>eudicotyledons</taxon>
        <taxon>Gunneridae</taxon>
        <taxon>Pentapetalae</taxon>
        <taxon>Caryophyllales</taxon>
        <taxon>Nepenthaceae</taxon>
        <taxon>Nepenthes</taxon>
    </lineage>
</organism>
<name>A0AAD3Y8H4_NEPGR</name>